<dbReference type="InterPro" id="IPR008775">
    <property type="entry name" value="Phytyl_CoA_dOase-like"/>
</dbReference>
<dbReference type="Gene3D" id="2.60.120.620">
    <property type="entry name" value="q2cbj1_9rhob like domain"/>
    <property type="match status" value="1"/>
</dbReference>
<name>A0A6A6QCD9_9PEZI</name>
<evidence type="ECO:0000313" key="3">
    <source>
        <dbReference type="Proteomes" id="UP000799750"/>
    </source>
</evidence>
<dbReference type="Proteomes" id="UP000799750">
    <property type="component" value="Unassembled WGS sequence"/>
</dbReference>
<dbReference type="OrthoDB" id="187894at2759"/>
<dbReference type="AlphaFoldDB" id="A0A6A6QCD9"/>
<dbReference type="Pfam" id="PF05721">
    <property type="entry name" value="PhyH"/>
    <property type="match status" value="1"/>
</dbReference>
<keyword evidence="2" id="KW-0223">Dioxygenase</keyword>
<dbReference type="GO" id="GO:0048244">
    <property type="term" value="F:phytanoyl-CoA dioxygenase activity"/>
    <property type="evidence" value="ECO:0007669"/>
    <property type="project" value="InterPro"/>
</dbReference>
<gene>
    <name evidence="2" type="ORF">BU16DRAFT_162565</name>
</gene>
<proteinExistence type="predicted"/>
<dbReference type="SUPFAM" id="SSF51197">
    <property type="entry name" value="Clavaminate synthase-like"/>
    <property type="match status" value="1"/>
</dbReference>
<dbReference type="PANTHER" id="PTHR21308">
    <property type="entry name" value="PHYTANOYL-COA ALPHA-HYDROXYLASE"/>
    <property type="match status" value="1"/>
</dbReference>
<sequence>MNGFHNPIPSRHFPKDTPPSLSDFKILCSKTTQSKEYPLASSIQSNIPIYTLPPFSSLPPSQISALQDEWHQILLSGPGVFVTKATLPKPTITLTNTIYTSIIASELATAKGDHFSSAGNNSRIWNSFSKHALADPPSFIAYYSSPWLSAISSAWLGPAYRITAQVNLVRPGGAAQVGHRDYHLGFQTAEATAAYPKVTQIATQLLTLQGAVAHSDMPLASGPTRFLPFSQMFEAGYVAYRMPEFQEFFQESFVSVPLEMGDGVWFNPALFHAAGENTTTDVERCANLLQVSSAFGRTMESVDAVPLVEKCWGRLVEMFKEEGWSAEVEALVRALGDGYSFPTNLDRRPPQPGGMAPESEQDVLRRGLRDGLDVKGVLRELETMREESKA</sequence>
<dbReference type="PANTHER" id="PTHR21308:SF8">
    <property type="entry name" value="PHYTANOYL-COA DIOXYGENASE FAMILY PROTEIN (AFU_ORTHOLOGUE AFUA_2G09620)"/>
    <property type="match status" value="1"/>
</dbReference>
<evidence type="ECO:0000313" key="2">
    <source>
        <dbReference type="EMBL" id="KAF2489676.1"/>
    </source>
</evidence>
<dbReference type="InterPro" id="IPR047128">
    <property type="entry name" value="PhyH"/>
</dbReference>
<protein>
    <submittedName>
        <fullName evidence="2">Phytanoyl-CoA dioxygenase-like protein</fullName>
    </submittedName>
</protein>
<evidence type="ECO:0000256" key="1">
    <source>
        <dbReference type="SAM" id="MobiDB-lite"/>
    </source>
</evidence>
<keyword evidence="2" id="KW-0560">Oxidoreductase</keyword>
<keyword evidence="3" id="KW-1185">Reference proteome</keyword>
<dbReference type="GO" id="GO:0001561">
    <property type="term" value="P:fatty acid alpha-oxidation"/>
    <property type="evidence" value="ECO:0007669"/>
    <property type="project" value="InterPro"/>
</dbReference>
<dbReference type="EMBL" id="MU004198">
    <property type="protein sequence ID" value="KAF2489676.1"/>
    <property type="molecule type" value="Genomic_DNA"/>
</dbReference>
<accession>A0A6A6QCD9</accession>
<organism evidence="2 3">
    <name type="scientific">Lophium mytilinum</name>
    <dbReference type="NCBI Taxonomy" id="390894"/>
    <lineage>
        <taxon>Eukaryota</taxon>
        <taxon>Fungi</taxon>
        <taxon>Dikarya</taxon>
        <taxon>Ascomycota</taxon>
        <taxon>Pezizomycotina</taxon>
        <taxon>Dothideomycetes</taxon>
        <taxon>Pleosporomycetidae</taxon>
        <taxon>Mytilinidiales</taxon>
        <taxon>Mytilinidiaceae</taxon>
        <taxon>Lophium</taxon>
    </lineage>
</organism>
<feature type="region of interest" description="Disordered" evidence="1">
    <location>
        <begin position="342"/>
        <end position="363"/>
    </location>
</feature>
<reference evidence="2" key="1">
    <citation type="journal article" date="2020" name="Stud. Mycol.">
        <title>101 Dothideomycetes genomes: a test case for predicting lifestyles and emergence of pathogens.</title>
        <authorList>
            <person name="Haridas S."/>
            <person name="Albert R."/>
            <person name="Binder M."/>
            <person name="Bloem J."/>
            <person name="Labutti K."/>
            <person name="Salamov A."/>
            <person name="Andreopoulos B."/>
            <person name="Baker S."/>
            <person name="Barry K."/>
            <person name="Bills G."/>
            <person name="Bluhm B."/>
            <person name="Cannon C."/>
            <person name="Castanera R."/>
            <person name="Culley D."/>
            <person name="Daum C."/>
            <person name="Ezra D."/>
            <person name="Gonzalez J."/>
            <person name="Henrissat B."/>
            <person name="Kuo A."/>
            <person name="Liang C."/>
            <person name="Lipzen A."/>
            <person name="Lutzoni F."/>
            <person name="Magnuson J."/>
            <person name="Mondo S."/>
            <person name="Nolan M."/>
            <person name="Ohm R."/>
            <person name="Pangilinan J."/>
            <person name="Park H.-J."/>
            <person name="Ramirez L."/>
            <person name="Alfaro M."/>
            <person name="Sun H."/>
            <person name="Tritt A."/>
            <person name="Yoshinaga Y."/>
            <person name="Zwiers L.-H."/>
            <person name="Turgeon B."/>
            <person name="Goodwin S."/>
            <person name="Spatafora J."/>
            <person name="Crous P."/>
            <person name="Grigoriev I."/>
        </authorList>
    </citation>
    <scope>NUCLEOTIDE SEQUENCE</scope>
    <source>
        <strain evidence="2">CBS 269.34</strain>
    </source>
</reference>